<sequence length="166" mass="17710">MRFFTIFTVSLGMVGSAVASPFNATYQSSSALEAAVQKLTTIHGPANLTAVKAALGYYGVICNQNKLNKNDIGACYDILQDKKDRTFYVGVSGKGKGDFCHFNDVYFSGIGWSDNGGRGTGEAPGVQCVVAYATIIYYCGFSGGSVGTFQSADNDLVVHMTDHWVI</sequence>
<evidence type="ECO:0008006" key="4">
    <source>
        <dbReference type="Google" id="ProtNLM"/>
    </source>
</evidence>
<gene>
    <name evidence="2" type="ORF">BT63DRAFT_457810</name>
</gene>
<keyword evidence="1" id="KW-0732">Signal</keyword>
<evidence type="ECO:0000313" key="3">
    <source>
        <dbReference type="Proteomes" id="UP000799302"/>
    </source>
</evidence>
<dbReference type="EMBL" id="MU004238">
    <property type="protein sequence ID" value="KAF2666852.1"/>
    <property type="molecule type" value="Genomic_DNA"/>
</dbReference>
<evidence type="ECO:0000256" key="1">
    <source>
        <dbReference type="SAM" id="SignalP"/>
    </source>
</evidence>
<evidence type="ECO:0000313" key="2">
    <source>
        <dbReference type="EMBL" id="KAF2666852.1"/>
    </source>
</evidence>
<dbReference type="AlphaFoldDB" id="A0A6A6U3X7"/>
<feature type="chain" id="PRO_5025483873" description="Ecp2 effector protein domain-containing protein" evidence="1">
    <location>
        <begin position="20"/>
        <end position="166"/>
    </location>
</feature>
<proteinExistence type="predicted"/>
<keyword evidence="3" id="KW-1185">Reference proteome</keyword>
<feature type="signal peptide" evidence="1">
    <location>
        <begin position="1"/>
        <end position="19"/>
    </location>
</feature>
<reference evidence="2" key="1">
    <citation type="journal article" date="2020" name="Stud. Mycol.">
        <title>101 Dothideomycetes genomes: a test case for predicting lifestyles and emergence of pathogens.</title>
        <authorList>
            <person name="Haridas S."/>
            <person name="Albert R."/>
            <person name="Binder M."/>
            <person name="Bloem J."/>
            <person name="Labutti K."/>
            <person name="Salamov A."/>
            <person name="Andreopoulos B."/>
            <person name="Baker S."/>
            <person name="Barry K."/>
            <person name="Bills G."/>
            <person name="Bluhm B."/>
            <person name="Cannon C."/>
            <person name="Castanera R."/>
            <person name="Culley D."/>
            <person name="Daum C."/>
            <person name="Ezra D."/>
            <person name="Gonzalez J."/>
            <person name="Henrissat B."/>
            <person name="Kuo A."/>
            <person name="Liang C."/>
            <person name="Lipzen A."/>
            <person name="Lutzoni F."/>
            <person name="Magnuson J."/>
            <person name="Mondo S."/>
            <person name="Nolan M."/>
            <person name="Ohm R."/>
            <person name="Pangilinan J."/>
            <person name="Park H.-J."/>
            <person name="Ramirez L."/>
            <person name="Alfaro M."/>
            <person name="Sun H."/>
            <person name="Tritt A."/>
            <person name="Yoshinaga Y."/>
            <person name="Zwiers L.-H."/>
            <person name="Turgeon B."/>
            <person name="Goodwin S."/>
            <person name="Spatafora J."/>
            <person name="Crous P."/>
            <person name="Grigoriev I."/>
        </authorList>
    </citation>
    <scope>NUCLEOTIDE SEQUENCE</scope>
    <source>
        <strain evidence="2">CBS 115976</strain>
    </source>
</reference>
<dbReference type="Proteomes" id="UP000799302">
    <property type="component" value="Unassembled WGS sequence"/>
</dbReference>
<name>A0A6A6U3X7_9PEZI</name>
<accession>A0A6A6U3X7</accession>
<protein>
    <recommendedName>
        <fullName evidence="4">Ecp2 effector protein domain-containing protein</fullName>
    </recommendedName>
</protein>
<organism evidence="2 3">
    <name type="scientific">Microthyrium microscopicum</name>
    <dbReference type="NCBI Taxonomy" id="703497"/>
    <lineage>
        <taxon>Eukaryota</taxon>
        <taxon>Fungi</taxon>
        <taxon>Dikarya</taxon>
        <taxon>Ascomycota</taxon>
        <taxon>Pezizomycotina</taxon>
        <taxon>Dothideomycetes</taxon>
        <taxon>Dothideomycetes incertae sedis</taxon>
        <taxon>Microthyriales</taxon>
        <taxon>Microthyriaceae</taxon>
        <taxon>Microthyrium</taxon>
    </lineage>
</organism>